<feature type="region of interest" description="Disordered" evidence="1">
    <location>
        <begin position="276"/>
        <end position="296"/>
    </location>
</feature>
<dbReference type="InterPro" id="IPR008928">
    <property type="entry name" value="6-hairpin_glycosidase_sf"/>
</dbReference>
<proteinExistence type="predicted"/>
<accession>A0ABP0JYB5</accession>
<evidence type="ECO:0000313" key="3">
    <source>
        <dbReference type="Proteomes" id="UP001642484"/>
    </source>
</evidence>
<sequence length="622" mass="68234">MARAEMALNQDKNRLQLRRRSGSPEHSRSFKFTACAVSENLSGTLSPRSSAIVPGRRAGSPVLRGLKVGEIMSVLRDRSPPREGESMAWPHRRGDESLILASAAYPRRSRSASPPPRVRPGPGPDDEARLAAMFAAVSAEEEAEVDILKLGGVNPDGRTRPLSPRVPGSDWQEGLSTRMAERGGSRLFPTHLAKSAPASASRAPAGMKPGGVFVPGGSPKAKAKAPQAPSLAAEAPSRLKKFCKDQPLSLDEVLELKSLLESKGTLDYTRAKCKDPLSRDSKGKATGPFSASAANAKGDHTGSSMFGSWLRDNCIIAYGIWLTDPDGAGGDDAVACLNSIATFLLTYQSHKMELVINGQKDVKGDEKTWMDRPHIRFIGETGKEDTKWYNHKQNDALGYFLWARCQLALAGKMPFTGEHLKLCGQLFDFLRTIECWDDLDAGHWEESWRDEPGGACGGRCFDPTQAGERAVWETGWLFPGKSDTLSVLETKLEAALKTILPNEVVKPPKNKKDADGALIFLCYPLEVVPTAMGEQILERLETITGHIAVCRYRKDSYWCKDYKELYADPTKHFTDEELKERDANIKPGEEAQWCLFDPMISAYYGGDFSHMSSQVNLNAPLP</sequence>
<dbReference type="EMBL" id="CAXAMN010006880">
    <property type="protein sequence ID" value="CAK9019497.1"/>
    <property type="molecule type" value="Genomic_DNA"/>
</dbReference>
<dbReference type="SUPFAM" id="SSF48208">
    <property type="entry name" value="Six-hairpin glycosidases"/>
    <property type="match status" value="1"/>
</dbReference>
<evidence type="ECO:0000256" key="1">
    <source>
        <dbReference type="SAM" id="MobiDB-lite"/>
    </source>
</evidence>
<comment type="caution">
    <text evidence="2">The sequence shown here is derived from an EMBL/GenBank/DDBJ whole genome shotgun (WGS) entry which is preliminary data.</text>
</comment>
<feature type="region of interest" description="Disordered" evidence="1">
    <location>
        <begin position="105"/>
        <end position="127"/>
    </location>
</feature>
<keyword evidence="3" id="KW-1185">Reference proteome</keyword>
<reference evidence="2 3" key="1">
    <citation type="submission" date="2024-02" db="EMBL/GenBank/DDBJ databases">
        <authorList>
            <person name="Chen Y."/>
            <person name="Shah S."/>
            <person name="Dougan E. K."/>
            <person name="Thang M."/>
            <person name="Chan C."/>
        </authorList>
    </citation>
    <scope>NUCLEOTIDE SEQUENCE [LARGE SCALE GENOMIC DNA]</scope>
</reference>
<gene>
    <name evidence="2" type="ORF">CCMP2556_LOCUS13679</name>
</gene>
<feature type="region of interest" description="Disordered" evidence="1">
    <location>
        <begin position="1"/>
        <end position="28"/>
    </location>
</feature>
<dbReference type="Proteomes" id="UP001642484">
    <property type="component" value="Unassembled WGS sequence"/>
</dbReference>
<feature type="compositionally biased region" description="Pro residues" evidence="1">
    <location>
        <begin position="113"/>
        <end position="123"/>
    </location>
</feature>
<protein>
    <submittedName>
        <fullName evidence="2">Uncharacterized protein</fullName>
    </submittedName>
</protein>
<evidence type="ECO:0000313" key="2">
    <source>
        <dbReference type="EMBL" id="CAK9019497.1"/>
    </source>
</evidence>
<name>A0ABP0JYB5_9DINO</name>
<organism evidence="2 3">
    <name type="scientific">Durusdinium trenchii</name>
    <dbReference type="NCBI Taxonomy" id="1381693"/>
    <lineage>
        <taxon>Eukaryota</taxon>
        <taxon>Sar</taxon>
        <taxon>Alveolata</taxon>
        <taxon>Dinophyceae</taxon>
        <taxon>Suessiales</taxon>
        <taxon>Symbiodiniaceae</taxon>
        <taxon>Durusdinium</taxon>
    </lineage>
</organism>